<organism evidence="3">
    <name type="scientific">Rodentolepis nana</name>
    <name type="common">Dwarf tapeworm</name>
    <name type="synonym">Hymenolepis nana</name>
    <dbReference type="NCBI Taxonomy" id="102285"/>
    <lineage>
        <taxon>Eukaryota</taxon>
        <taxon>Metazoa</taxon>
        <taxon>Spiralia</taxon>
        <taxon>Lophotrochozoa</taxon>
        <taxon>Platyhelminthes</taxon>
        <taxon>Cestoda</taxon>
        <taxon>Eucestoda</taxon>
        <taxon>Cyclophyllidea</taxon>
        <taxon>Hymenolepididae</taxon>
        <taxon>Rodentolepis</taxon>
    </lineage>
</organism>
<dbReference type="WBParaSite" id="HNAJ_0001311301-mRNA-1">
    <property type="protein sequence ID" value="HNAJ_0001311301-mRNA-1"/>
    <property type="gene ID" value="HNAJ_0001311301"/>
</dbReference>
<dbReference type="EMBL" id="UZAE01014977">
    <property type="protein sequence ID" value="VDO14910.1"/>
    <property type="molecule type" value="Genomic_DNA"/>
</dbReference>
<protein>
    <submittedName>
        <fullName evidence="3">GLOBIN domain-containing protein</fullName>
    </submittedName>
</protein>
<evidence type="ECO:0000313" key="3">
    <source>
        <dbReference type="WBParaSite" id="HNAJ_0001311301-mRNA-1"/>
    </source>
</evidence>
<dbReference type="Proteomes" id="UP000278807">
    <property type="component" value="Unassembled WGS sequence"/>
</dbReference>
<gene>
    <name evidence="1" type="ORF">HNAJ_LOCUS13087</name>
</gene>
<reference evidence="1 2" key="2">
    <citation type="submission" date="2018-11" db="EMBL/GenBank/DDBJ databases">
        <authorList>
            <consortium name="Pathogen Informatics"/>
        </authorList>
    </citation>
    <scope>NUCLEOTIDE SEQUENCE [LARGE SCALE GENOMIC DNA]</scope>
</reference>
<keyword evidence="2" id="KW-1185">Reference proteome</keyword>
<sequence length="96" mass="11321">MFVQPIMRYFREPLITAIEVILKPLEKTHNQKLRLITGGAKSAYIDAMHLVTGNTTMCSFIKEKAMDFYEKLLRIPRDTFFSTYENRQRHLKLNPT</sequence>
<proteinExistence type="predicted"/>
<evidence type="ECO:0000313" key="2">
    <source>
        <dbReference type="Proteomes" id="UP000278807"/>
    </source>
</evidence>
<reference evidence="3" key="1">
    <citation type="submission" date="2017-02" db="UniProtKB">
        <authorList>
            <consortium name="WormBaseParasite"/>
        </authorList>
    </citation>
    <scope>IDENTIFICATION</scope>
</reference>
<name>A0A0R3TZ14_RODNA</name>
<accession>A0A0R3TZ14</accession>
<evidence type="ECO:0000313" key="1">
    <source>
        <dbReference type="EMBL" id="VDO14910.1"/>
    </source>
</evidence>
<dbReference type="OrthoDB" id="6149641at2759"/>
<dbReference type="AlphaFoldDB" id="A0A0R3TZ14"/>